<dbReference type="EMBL" id="CAFBMT010000003">
    <property type="protein sequence ID" value="CAB4916884.1"/>
    <property type="molecule type" value="Genomic_DNA"/>
</dbReference>
<dbReference type="EMBL" id="CAFAAV010000003">
    <property type="protein sequence ID" value="CAB4800166.1"/>
    <property type="molecule type" value="Genomic_DNA"/>
</dbReference>
<gene>
    <name evidence="2" type="ORF">UFOPK2656_00556</name>
    <name evidence="3" type="ORF">UFOPK3099_00069</name>
    <name evidence="4" type="ORF">UFOPK3267_00613</name>
    <name evidence="5" type="ORF">UFOPK3651_00594</name>
    <name evidence="6" type="ORF">UFOPK3931_00760</name>
    <name evidence="1" type="ORF">UFOPK4189_00554</name>
</gene>
<organism evidence="2">
    <name type="scientific">freshwater metagenome</name>
    <dbReference type="NCBI Taxonomy" id="449393"/>
    <lineage>
        <taxon>unclassified sequences</taxon>
        <taxon>metagenomes</taxon>
        <taxon>ecological metagenomes</taxon>
    </lineage>
</organism>
<name>A0A6J6QFI2_9ZZZZ</name>
<evidence type="ECO:0000313" key="2">
    <source>
        <dbReference type="EMBL" id="CAB4709272.1"/>
    </source>
</evidence>
<dbReference type="EMBL" id="CAFBOL010000013">
    <property type="protein sequence ID" value="CAB4980275.1"/>
    <property type="molecule type" value="Genomic_DNA"/>
</dbReference>
<protein>
    <submittedName>
        <fullName evidence="2">Unannotated protein</fullName>
    </submittedName>
</protein>
<dbReference type="EMBL" id="CAFBIY010000022">
    <property type="protein sequence ID" value="CAB4848041.1"/>
    <property type="molecule type" value="Genomic_DNA"/>
</dbReference>
<evidence type="ECO:0000313" key="6">
    <source>
        <dbReference type="EMBL" id="CAB4980275.1"/>
    </source>
</evidence>
<dbReference type="AlphaFoldDB" id="A0A6J6QFI2"/>
<accession>A0A6J6QFI2</accession>
<evidence type="ECO:0000313" key="1">
    <source>
        <dbReference type="EMBL" id="CAB4362772.1"/>
    </source>
</evidence>
<evidence type="ECO:0000313" key="5">
    <source>
        <dbReference type="EMBL" id="CAB4916884.1"/>
    </source>
</evidence>
<dbReference type="InterPro" id="IPR029044">
    <property type="entry name" value="Nucleotide-diphossugar_trans"/>
</dbReference>
<dbReference type="InterPro" id="IPR011990">
    <property type="entry name" value="TPR-like_helical_dom_sf"/>
</dbReference>
<dbReference type="Gene3D" id="3.90.550.10">
    <property type="entry name" value="Spore Coat Polysaccharide Biosynthesis Protein SpsA, Chain A"/>
    <property type="match status" value="1"/>
</dbReference>
<dbReference type="SUPFAM" id="SSF48452">
    <property type="entry name" value="TPR-like"/>
    <property type="match status" value="1"/>
</dbReference>
<dbReference type="EMBL" id="CAESGF010000003">
    <property type="protein sequence ID" value="CAB4362772.1"/>
    <property type="molecule type" value="Genomic_DNA"/>
</dbReference>
<dbReference type="EMBL" id="CAEZYF010000003">
    <property type="protein sequence ID" value="CAB4709272.1"/>
    <property type="molecule type" value="Genomic_DNA"/>
</dbReference>
<proteinExistence type="predicted"/>
<dbReference type="Gene3D" id="1.25.40.10">
    <property type="entry name" value="Tetratricopeptide repeat domain"/>
    <property type="match status" value="1"/>
</dbReference>
<evidence type="ECO:0000313" key="4">
    <source>
        <dbReference type="EMBL" id="CAB4848041.1"/>
    </source>
</evidence>
<evidence type="ECO:0000313" key="3">
    <source>
        <dbReference type="EMBL" id="CAB4800166.1"/>
    </source>
</evidence>
<reference evidence="2" key="1">
    <citation type="submission" date="2020-05" db="EMBL/GenBank/DDBJ databases">
        <authorList>
            <person name="Chiriac C."/>
            <person name="Salcher M."/>
            <person name="Ghai R."/>
            <person name="Kavagutti S V."/>
        </authorList>
    </citation>
    <scope>NUCLEOTIDE SEQUENCE</scope>
</reference>
<dbReference type="SUPFAM" id="SSF53448">
    <property type="entry name" value="Nucleotide-diphospho-sugar transferases"/>
    <property type="match status" value="1"/>
</dbReference>
<sequence length="364" mass="41254">MKVAVYAIALNEEAFVARFMATASEADLVLVADTGSTDATVAALQRAGAVVHHITVSPWRFDDARNASLALIPADVDVCVTVDLDEVLSPGWRALLEAEWGDATRGRYLYTWSHHSDGTPAVSFMTDRIHARRGYRWRNPCHETLYADRIDERYCELSLELHHWPDPDKPRSQYLPLLRVAAEEQPHDSRAAHYLGRELMFYGHWQAAIDELRRHLELPSSVWAPERAASMRFIGRCHRRLGLDDDALTWFRAATETSPDTREPWIELAQICHDQQRWHECYDAAQQALGITERPTIYINDPVAWSERGHDLASVAAWRLGLADEALLHALAAQEMAPDDARIAENITFYRSATASIDTPEQHD</sequence>